<keyword evidence="2" id="KW-1185">Reference proteome</keyword>
<protein>
    <submittedName>
        <fullName evidence="1">Uncharacterized protein</fullName>
    </submittedName>
</protein>
<comment type="caution">
    <text evidence="1">The sequence shown here is derived from an EMBL/GenBank/DDBJ whole genome shotgun (WGS) entry which is preliminary data.</text>
</comment>
<evidence type="ECO:0000313" key="2">
    <source>
        <dbReference type="Proteomes" id="UP000037035"/>
    </source>
</evidence>
<dbReference type="EMBL" id="LAVV01008612">
    <property type="protein sequence ID" value="KNZ52380.1"/>
    <property type="molecule type" value="Genomic_DNA"/>
</dbReference>
<gene>
    <name evidence="1" type="ORF">VP01_359g2</name>
</gene>
<dbReference type="Proteomes" id="UP000037035">
    <property type="component" value="Unassembled WGS sequence"/>
</dbReference>
<accession>A0A0L6UX18</accession>
<organism evidence="1 2">
    <name type="scientific">Puccinia sorghi</name>
    <dbReference type="NCBI Taxonomy" id="27349"/>
    <lineage>
        <taxon>Eukaryota</taxon>
        <taxon>Fungi</taxon>
        <taxon>Dikarya</taxon>
        <taxon>Basidiomycota</taxon>
        <taxon>Pucciniomycotina</taxon>
        <taxon>Pucciniomycetes</taxon>
        <taxon>Pucciniales</taxon>
        <taxon>Pucciniaceae</taxon>
        <taxon>Puccinia</taxon>
    </lineage>
</organism>
<sequence length="425" mass="48882">MEPSIRECPLIFLWFENALKSRTPARKSNIEAICNIVIMDFFVRFPNHHHGNECCLILLTEENVAQYHHLNICQLGEEGGWKTWRNYLEPVKLCNALVDIELNFSFSRASGRSSISTACMDTEVLLDVDLEGVGSLGHCGVPFALQYQKHIPQRKVSCSVQMGKDYIITVGILLTGPNIQHVFFIQLCAKLWTHKLVIISYHTASSTPLNELIGTLQTFLNFFLSYQKYFSPSACLLHKNLKITRGGRYYTGTLYYYKRSKFIMYYNIQWTSVGGAEGGDSRGNRTRREEGIMGGEAQTPKSCMEDCLAVACRASHPSLHYGWNFWWQCRGFIAILAVTCRASQLLLHCAWNIWWKCRDRMVIYVGTCRVTWPLLHCAWNFWWQNVDRKAIYASGCRVFIALIQLRMEESIFWLGQYGNRSPEAV</sequence>
<evidence type="ECO:0000313" key="1">
    <source>
        <dbReference type="EMBL" id="KNZ52380.1"/>
    </source>
</evidence>
<dbReference type="AlphaFoldDB" id="A0A0L6UX18"/>
<dbReference type="VEuPathDB" id="FungiDB:VP01_359g2"/>
<name>A0A0L6UX18_9BASI</name>
<proteinExistence type="predicted"/>
<reference evidence="1 2" key="1">
    <citation type="submission" date="2015-08" db="EMBL/GenBank/DDBJ databases">
        <title>Next Generation Sequencing and Analysis of the Genome of Puccinia sorghi L Schw, the Causal Agent of Maize Common Rust.</title>
        <authorList>
            <person name="Rochi L."/>
            <person name="Burguener G."/>
            <person name="Darino M."/>
            <person name="Turjanski A."/>
            <person name="Kreff E."/>
            <person name="Dieguez M.J."/>
            <person name="Sacco F."/>
        </authorList>
    </citation>
    <scope>NUCLEOTIDE SEQUENCE [LARGE SCALE GENOMIC DNA]</scope>
    <source>
        <strain evidence="1 2">RO10H11247</strain>
    </source>
</reference>